<dbReference type="Pfam" id="PF13377">
    <property type="entry name" value="Peripla_BP_3"/>
    <property type="match status" value="1"/>
</dbReference>
<comment type="caution">
    <text evidence="6">The sequence shown here is derived from an EMBL/GenBank/DDBJ whole genome shotgun (WGS) entry which is preliminary data.</text>
</comment>
<dbReference type="InterPro" id="IPR010982">
    <property type="entry name" value="Lambda_DNA-bd_dom_sf"/>
</dbReference>
<dbReference type="GO" id="GO:0003700">
    <property type="term" value="F:DNA-binding transcription factor activity"/>
    <property type="evidence" value="ECO:0007669"/>
    <property type="project" value="TreeGrafter"/>
</dbReference>
<keyword evidence="2" id="KW-0805">Transcription regulation</keyword>
<dbReference type="SUPFAM" id="SSF53822">
    <property type="entry name" value="Periplasmic binding protein-like I"/>
    <property type="match status" value="1"/>
</dbReference>
<evidence type="ECO:0000259" key="5">
    <source>
        <dbReference type="PROSITE" id="PS50932"/>
    </source>
</evidence>
<reference evidence="6" key="1">
    <citation type="submission" date="2019-08" db="EMBL/GenBank/DDBJ databases">
        <authorList>
            <person name="Kucharzyk K."/>
            <person name="Murdoch R.W."/>
            <person name="Higgins S."/>
            <person name="Loffler F."/>
        </authorList>
    </citation>
    <scope>NUCLEOTIDE SEQUENCE</scope>
</reference>
<dbReference type="GO" id="GO:0000976">
    <property type="term" value="F:transcription cis-regulatory region binding"/>
    <property type="evidence" value="ECO:0007669"/>
    <property type="project" value="TreeGrafter"/>
</dbReference>
<dbReference type="InterPro" id="IPR046335">
    <property type="entry name" value="LacI/GalR-like_sensor"/>
</dbReference>
<dbReference type="PROSITE" id="PS50932">
    <property type="entry name" value="HTH_LACI_2"/>
    <property type="match status" value="1"/>
</dbReference>
<gene>
    <name evidence="6" type="primary">treR_2</name>
    <name evidence="6" type="ORF">SDC9_106711</name>
</gene>
<evidence type="ECO:0000256" key="1">
    <source>
        <dbReference type="ARBA" id="ARBA00022491"/>
    </source>
</evidence>
<dbReference type="InterPro" id="IPR000843">
    <property type="entry name" value="HTH_LacI"/>
</dbReference>
<dbReference type="PANTHER" id="PTHR30146:SF148">
    <property type="entry name" value="HTH-TYPE TRANSCRIPTIONAL REPRESSOR PURR-RELATED"/>
    <property type="match status" value="1"/>
</dbReference>
<dbReference type="CDD" id="cd01392">
    <property type="entry name" value="HTH_LacI"/>
    <property type="match status" value="1"/>
</dbReference>
<feature type="domain" description="HTH lacI-type" evidence="5">
    <location>
        <begin position="1"/>
        <end position="50"/>
    </location>
</feature>
<dbReference type="InterPro" id="IPR028082">
    <property type="entry name" value="Peripla_BP_I"/>
</dbReference>
<dbReference type="EMBL" id="VSSQ01017494">
    <property type="protein sequence ID" value="MPM59865.1"/>
    <property type="molecule type" value="Genomic_DNA"/>
</dbReference>
<dbReference type="Pfam" id="PF00356">
    <property type="entry name" value="LacI"/>
    <property type="match status" value="1"/>
</dbReference>
<dbReference type="Gene3D" id="1.10.260.40">
    <property type="entry name" value="lambda repressor-like DNA-binding domains"/>
    <property type="match status" value="1"/>
</dbReference>
<organism evidence="6">
    <name type="scientific">bioreactor metagenome</name>
    <dbReference type="NCBI Taxonomy" id="1076179"/>
    <lineage>
        <taxon>unclassified sequences</taxon>
        <taxon>metagenomes</taxon>
        <taxon>ecological metagenomes</taxon>
    </lineage>
</organism>
<evidence type="ECO:0000256" key="4">
    <source>
        <dbReference type="ARBA" id="ARBA00023163"/>
    </source>
</evidence>
<dbReference type="CDD" id="cd06267">
    <property type="entry name" value="PBP1_LacI_sugar_binding-like"/>
    <property type="match status" value="1"/>
</dbReference>
<accession>A0A645B368</accession>
<evidence type="ECO:0000256" key="2">
    <source>
        <dbReference type="ARBA" id="ARBA00023015"/>
    </source>
</evidence>
<dbReference type="SMART" id="SM00354">
    <property type="entry name" value="HTH_LACI"/>
    <property type="match status" value="1"/>
</dbReference>
<dbReference type="SUPFAM" id="SSF47413">
    <property type="entry name" value="lambda repressor-like DNA-binding domains"/>
    <property type="match status" value="1"/>
</dbReference>
<evidence type="ECO:0000313" key="6">
    <source>
        <dbReference type="EMBL" id="MPM59865.1"/>
    </source>
</evidence>
<dbReference type="PANTHER" id="PTHR30146">
    <property type="entry name" value="LACI-RELATED TRANSCRIPTIONAL REPRESSOR"/>
    <property type="match status" value="1"/>
</dbReference>
<proteinExistence type="predicted"/>
<sequence>MKIQEIAREAGVSPSTVSRVFSNHPNIRGEVREQVFAVARKYGYRPRLSSKQQNVVIVSPYKTVYPIRSYVEMVISELALALSARGFRIEMLPQDNLGQLERIRFCAAVSIGIDAEEFGDWEECFASPLVIVDRDAPAGTGEIYSVRSDEHQAMELGIGCLAAHGRRNIGTVIYGEAGTGNADLRREGALLALKRHKLPATARHVRFALAESYVEEVGKLLKLGIDGLFAPGGNAGILAAYALSLYNRRVPEEISLVTSERTMYSRYAISPQTTISQDYTAQAEAVADAIDSRLRGMPFPRRTVIPYKLIERDSVNLLA</sequence>
<evidence type="ECO:0000256" key="3">
    <source>
        <dbReference type="ARBA" id="ARBA00023125"/>
    </source>
</evidence>
<keyword evidence="3" id="KW-0238">DNA-binding</keyword>
<keyword evidence="4" id="KW-0804">Transcription</keyword>
<protein>
    <submittedName>
        <fullName evidence="6">HTH-type transcriptional regulator TreR</fullName>
    </submittedName>
</protein>
<name>A0A645B368_9ZZZZ</name>
<dbReference type="AlphaFoldDB" id="A0A645B368"/>
<dbReference type="Gene3D" id="3.40.50.2300">
    <property type="match status" value="2"/>
</dbReference>
<keyword evidence="1" id="KW-0678">Repressor</keyword>